<dbReference type="KEGG" id="msch:N508_000506"/>
<reference evidence="1" key="1">
    <citation type="journal article" date="2014" name="Genome Announc.">
        <title>Draft genome sequences of the altered schaedler flora, a defined bacterial community from gnotobiotic mice.</title>
        <authorList>
            <person name="Wannemuehler M.J."/>
            <person name="Overstreet A.M."/>
            <person name="Ward D.V."/>
            <person name="Phillips G.J."/>
        </authorList>
    </citation>
    <scope>NUCLEOTIDE SEQUENCE</scope>
    <source>
        <strain evidence="1">ASF457</strain>
    </source>
</reference>
<dbReference type="AlphaFoldDB" id="V2RJA2"/>
<protein>
    <submittedName>
        <fullName evidence="1">Uncharacterized protein</fullName>
    </submittedName>
</protein>
<name>V2RJA2_9BACT</name>
<proteinExistence type="predicted"/>
<organism evidence="1 2">
    <name type="scientific">Mucispirillum schaedleri ASF457</name>
    <dbReference type="NCBI Taxonomy" id="1379858"/>
    <lineage>
        <taxon>Bacteria</taxon>
        <taxon>Pseudomonadati</taxon>
        <taxon>Deferribacterota</taxon>
        <taxon>Deferribacteres</taxon>
        <taxon>Deferribacterales</taxon>
        <taxon>Mucispirillaceae</taxon>
        <taxon>Mucispirillum</taxon>
    </lineage>
</organism>
<dbReference type="EMBL" id="CP097562">
    <property type="protein sequence ID" value="USF23445.1"/>
    <property type="molecule type" value="Genomic_DNA"/>
</dbReference>
<evidence type="ECO:0000313" key="1">
    <source>
        <dbReference type="EMBL" id="USF23445.1"/>
    </source>
</evidence>
<keyword evidence="2" id="KW-1185">Reference proteome</keyword>
<reference evidence="1" key="2">
    <citation type="submission" date="2022-05" db="EMBL/GenBank/DDBJ databases">
        <authorList>
            <person name="Proctor A.L."/>
            <person name="Phillips G.J."/>
            <person name="Wannemuehler M.J."/>
        </authorList>
    </citation>
    <scope>NUCLEOTIDE SEQUENCE</scope>
    <source>
        <strain evidence="1">ASF457</strain>
    </source>
</reference>
<reference evidence="1" key="3">
    <citation type="submission" date="2022-06" db="EMBL/GenBank/DDBJ databases">
        <title>Resources to Facilitate Use of the Altered Schaedler Flora (ASF) Mouse Model to Study Microbiome Function.</title>
        <authorList>
            <person name="Proctor A."/>
            <person name="Parvinroo S."/>
            <person name="Richie T."/>
            <person name="Jia X."/>
            <person name="Lee S.T.M."/>
            <person name="Karp P.D."/>
            <person name="Paley S."/>
            <person name="Kostic A.D."/>
            <person name="Pierre J.F."/>
            <person name="Wannemuehler M.J."/>
            <person name="Phillips G.J."/>
        </authorList>
    </citation>
    <scope>NUCLEOTIDE SEQUENCE</scope>
    <source>
        <strain evidence="1">ASF457</strain>
    </source>
</reference>
<dbReference type="Proteomes" id="UP000017429">
    <property type="component" value="Chromosome"/>
</dbReference>
<dbReference type="RefSeq" id="WP_023276508.1">
    <property type="nucleotide sequence ID" value="NZ_CP097562.1"/>
</dbReference>
<gene>
    <name evidence="1" type="ORF">N508_000506</name>
</gene>
<evidence type="ECO:0000313" key="2">
    <source>
        <dbReference type="Proteomes" id="UP000017429"/>
    </source>
</evidence>
<sequence length="96" mass="10965">MCLWNKSFQILRKKLKILEAKGYIESSNHILYGKTLYHPKNTLYIKDNTLASLVESGDLPYGDYFTAAIINLFRQNLLSGSSKTTSANIEEFLDKD</sequence>
<accession>V2RJA2</accession>